<dbReference type="Proteomes" id="UP000822688">
    <property type="component" value="Chromosome 7"/>
</dbReference>
<name>A0A8T0H7A0_CERPU</name>
<proteinExistence type="predicted"/>
<keyword evidence="3" id="KW-1185">Reference proteome</keyword>
<accession>A0A8T0H7A0</accession>
<dbReference type="AlphaFoldDB" id="A0A8T0H7A0"/>
<sequence length="155" mass="17185">MASLILSAMLVLTFLVMTAFGMAEASGMNPQDFDRLEAKVKIMLHNKCKQDVQLKVGGRGKGLDCKKGKHEVLGPLKCKLLERNLLKLELFVFDKHGKLLKDTACVNLNLALWGVLHKGVTELVFDVVEEVLEDCKVIKLLCDAKVLAKVVIKLI</sequence>
<evidence type="ECO:0000313" key="2">
    <source>
        <dbReference type="EMBL" id="KAG0567816.1"/>
    </source>
</evidence>
<organism evidence="2 3">
    <name type="scientific">Ceratodon purpureus</name>
    <name type="common">Fire moss</name>
    <name type="synonym">Dicranum purpureum</name>
    <dbReference type="NCBI Taxonomy" id="3225"/>
    <lineage>
        <taxon>Eukaryota</taxon>
        <taxon>Viridiplantae</taxon>
        <taxon>Streptophyta</taxon>
        <taxon>Embryophyta</taxon>
        <taxon>Bryophyta</taxon>
        <taxon>Bryophytina</taxon>
        <taxon>Bryopsida</taxon>
        <taxon>Dicranidae</taxon>
        <taxon>Pseudoditrichales</taxon>
        <taxon>Ditrichaceae</taxon>
        <taxon>Ceratodon</taxon>
    </lineage>
</organism>
<keyword evidence="1" id="KW-0732">Signal</keyword>
<feature type="chain" id="PRO_5035743748" evidence="1">
    <location>
        <begin position="26"/>
        <end position="155"/>
    </location>
</feature>
<dbReference type="EMBL" id="CM026428">
    <property type="protein sequence ID" value="KAG0567816.1"/>
    <property type="molecule type" value="Genomic_DNA"/>
</dbReference>
<gene>
    <name evidence="2" type="ORF">KC19_7G163500</name>
</gene>
<comment type="caution">
    <text evidence="2">The sequence shown here is derived from an EMBL/GenBank/DDBJ whole genome shotgun (WGS) entry which is preliminary data.</text>
</comment>
<protein>
    <submittedName>
        <fullName evidence="2">Uncharacterized protein</fullName>
    </submittedName>
</protein>
<reference evidence="2" key="1">
    <citation type="submission" date="2020-06" db="EMBL/GenBank/DDBJ databases">
        <title>WGS assembly of Ceratodon purpureus strain R40.</title>
        <authorList>
            <person name="Carey S.B."/>
            <person name="Jenkins J."/>
            <person name="Shu S."/>
            <person name="Lovell J.T."/>
            <person name="Sreedasyam A."/>
            <person name="Maumus F."/>
            <person name="Tiley G.P."/>
            <person name="Fernandez-Pozo N."/>
            <person name="Barry K."/>
            <person name="Chen C."/>
            <person name="Wang M."/>
            <person name="Lipzen A."/>
            <person name="Daum C."/>
            <person name="Saski C.A."/>
            <person name="Payton A.C."/>
            <person name="Mcbreen J.C."/>
            <person name="Conrad R.E."/>
            <person name="Kollar L.M."/>
            <person name="Olsson S."/>
            <person name="Huttunen S."/>
            <person name="Landis J.B."/>
            <person name="Wickett N.J."/>
            <person name="Johnson M.G."/>
            <person name="Rensing S.A."/>
            <person name="Grimwood J."/>
            <person name="Schmutz J."/>
            <person name="Mcdaniel S.F."/>
        </authorList>
    </citation>
    <scope>NUCLEOTIDE SEQUENCE</scope>
    <source>
        <strain evidence="2">R40</strain>
    </source>
</reference>
<evidence type="ECO:0000256" key="1">
    <source>
        <dbReference type="SAM" id="SignalP"/>
    </source>
</evidence>
<feature type="signal peptide" evidence="1">
    <location>
        <begin position="1"/>
        <end position="25"/>
    </location>
</feature>
<evidence type="ECO:0000313" key="3">
    <source>
        <dbReference type="Proteomes" id="UP000822688"/>
    </source>
</evidence>